<dbReference type="PANTHER" id="PTHR24147:SF50">
    <property type="entry name" value="ANKYRIN REPEAT DOMAIN-CONTAINING PROTEIN 36A-RELATED"/>
    <property type="match status" value="1"/>
</dbReference>
<proteinExistence type="predicted"/>
<dbReference type="Gene3D" id="1.25.40.20">
    <property type="entry name" value="Ankyrin repeat-containing domain"/>
    <property type="match status" value="2"/>
</dbReference>
<gene>
    <name evidence="3" type="primary">LOC116539825</name>
</gene>
<dbReference type="InterPro" id="IPR036770">
    <property type="entry name" value="Ankyrin_rpt-contain_sf"/>
</dbReference>
<dbReference type="SMART" id="SM00248">
    <property type="entry name" value="ANK"/>
    <property type="match status" value="4"/>
</dbReference>
<dbReference type="PROSITE" id="PS50297">
    <property type="entry name" value="ANK_REP_REGION"/>
    <property type="match status" value="2"/>
</dbReference>
<keyword evidence="1" id="KW-0040">ANK repeat</keyword>
<dbReference type="RefSeq" id="XP_032118886.1">
    <property type="nucleotide sequence ID" value="XM_032262995.1"/>
</dbReference>
<dbReference type="AlphaFoldDB" id="A0A6J3GLS6"/>
<evidence type="ECO:0000256" key="1">
    <source>
        <dbReference type="PROSITE-ProRule" id="PRU00023"/>
    </source>
</evidence>
<dbReference type="Pfam" id="PF13857">
    <property type="entry name" value="Ank_5"/>
    <property type="match status" value="1"/>
</dbReference>
<dbReference type="InterPro" id="IPR002110">
    <property type="entry name" value="Ankyrin_rpt"/>
</dbReference>
<dbReference type="Pfam" id="PF12796">
    <property type="entry name" value="Ank_2"/>
    <property type="match status" value="1"/>
</dbReference>
<protein>
    <submittedName>
        <fullName evidence="3">Ankyrin repeat domain-containing protein 36B-like isoform X2</fullName>
    </submittedName>
</protein>
<evidence type="ECO:0000313" key="3">
    <source>
        <dbReference type="RefSeq" id="XP_032118886.1"/>
    </source>
</evidence>
<organism evidence="2 3">
    <name type="scientific">Sapajus apella</name>
    <name type="common">Brown-capped capuchin</name>
    <name type="synonym">Cebus apella</name>
    <dbReference type="NCBI Taxonomy" id="9515"/>
    <lineage>
        <taxon>Eukaryota</taxon>
        <taxon>Metazoa</taxon>
        <taxon>Chordata</taxon>
        <taxon>Craniata</taxon>
        <taxon>Vertebrata</taxon>
        <taxon>Euteleostomi</taxon>
        <taxon>Mammalia</taxon>
        <taxon>Eutheria</taxon>
        <taxon>Euarchontoglires</taxon>
        <taxon>Primates</taxon>
        <taxon>Haplorrhini</taxon>
        <taxon>Platyrrhini</taxon>
        <taxon>Cebidae</taxon>
        <taxon>Cebinae</taxon>
        <taxon>Sapajus</taxon>
    </lineage>
</organism>
<dbReference type="PROSITE" id="PS50088">
    <property type="entry name" value="ANK_REPEAT"/>
    <property type="match status" value="2"/>
</dbReference>
<accession>A0A6J3GLS6</accession>
<keyword evidence="2" id="KW-1185">Reference proteome</keyword>
<name>A0A6J3GLS6_SAPAP</name>
<sequence length="244" mass="27535">MAKAGSINLGYFSVYDWLQRNSLQKCEDSPTWQTRKNPLQHLWGDGFSCAEYKIKPSHLERIHRAAVYGKLKKLDTILITENCIDDKDRKNRTALHLACATGQYQVVELLVLNNCQLNLVDSECRTPLVKEEPSPLLLAVGQGKLKMVEFLLKKNANVNALDSLKRSALTLAVRLEKADIVTLLLQHDIDVFSQDVYGKTAENYAADDKNEIILKLISEYKEEKKSKALSINSNPGKILTVNYS</sequence>
<evidence type="ECO:0000313" key="2">
    <source>
        <dbReference type="Proteomes" id="UP000504640"/>
    </source>
</evidence>
<feature type="repeat" description="ANK" evidence="1">
    <location>
        <begin position="131"/>
        <end position="163"/>
    </location>
</feature>
<reference evidence="3" key="1">
    <citation type="submission" date="2025-08" db="UniProtKB">
        <authorList>
            <consortium name="RefSeq"/>
        </authorList>
    </citation>
    <scope>IDENTIFICATION</scope>
    <source>
        <tissue evidence="3">Blood</tissue>
    </source>
</reference>
<dbReference type="Proteomes" id="UP000504640">
    <property type="component" value="Unplaced"/>
</dbReference>
<feature type="repeat" description="ANK" evidence="1">
    <location>
        <begin position="90"/>
        <end position="122"/>
    </location>
</feature>
<dbReference type="PANTHER" id="PTHR24147">
    <property type="entry name" value="ANKYRIN REPEAT DOMAIN 36-RELATED"/>
    <property type="match status" value="1"/>
</dbReference>
<dbReference type="InterPro" id="IPR050657">
    <property type="entry name" value="Ankyrin_repeat_domain"/>
</dbReference>
<dbReference type="GeneID" id="116539825"/>
<dbReference type="SUPFAM" id="SSF48403">
    <property type="entry name" value="Ankyrin repeat"/>
    <property type="match status" value="1"/>
</dbReference>